<dbReference type="InterPro" id="IPR003691">
    <property type="entry name" value="FluC"/>
</dbReference>
<dbReference type="PANTHER" id="PTHR28259:SF1">
    <property type="entry name" value="FLUORIDE EXPORT PROTEIN 1-RELATED"/>
    <property type="match status" value="1"/>
</dbReference>
<comment type="caution">
    <text evidence="13">The sequence shown here is derived from an EMBL/GenBank/DDBJ whole genome shotgun (WGS) entry which is preliminary data.</text>
</comment>
<keyword evidence="5 12" id="KW-1133">Transmembrane helix</keyword>
<dbReference type="GO" id="GO:0062054">
    <property type="term" value="F:fluoride channel activity"/>
    <property type="evidence" value="ECO:0007669"/>
    <property type="project" value="UniProtKB-UniRule"/>
</dbReference>
<evidence type="ECO:0000256" key="8">
    <source>
        <dbReference type="ARBA" id="ARBA00023136"/>
    </source>
</evidence>
<evidence type="ECO:0000256" key="10">
    <source>
        <dbReference type="ARBA" id="ARBA00035120"/>
    </source>
</evidence>
<dbReference type="Proteomes" id="UP000578091">
    <property type="component" value="Unassembled WGS sequence"/>
</dbReference>
<feature type="transmembrane region" description="Helical" evidence="12">
    <location>
        <begin position="43"/>
        <end position="64"/>
    </location>
</feature>
<keyword evidence="2 12" id="KW-1003">Cell membrane</keyword>
<evidence type="ECO:0000256" key="6">
    <source>
        <dbReference type="ARBA" id="ARBA00023053"/>
    </source>
</evidence>
<evidence type="ECO:0000256" key="1">
    <source>
        <dbReference type="ARBA" id="ARBA00004651"/>
    </source>
</evidence>
<comment type="activity regulation">
    <text evidence="12">Na(+) is not transported, but it plays an essential structural role and its presence is essential for fluoride channel function.</text>
</comment>
<dbReference type="AlphaFoldDB" id="A0A853JF22"/>
<keyword evidence="12" id="KW-0479">Metal-binding</keyword>
<dbReference type="Pfam" id="PF02537">
    <property type="entry name" value="CRCB"/>
    <property type="match status" value="1"/>
</dbReference>
<dbReference type="GO" id="GO:0140114">
    <property type="term" value="P:cellular detoxification of fluoride"/>
    <property type="evidence" value="ECO:0007669"/>
    <property type="project" value="UniProtKB-UniRule"/>
</dbReference>
<organism evidence="13 14">
    <name type="scientific">Luteimonas salinisoli</name>
    <dbReference type="NCBI Taxonomy" id="2752307"/>
    <lineage>
        <taxon>Bacteria</taxon>
        <taxon>Pseudomonadati</taxon>
        <taxon>Pseudomonadota</taxon>
        <taxon>Gammaproteobacteria</taxon>
        <taxon>Lysobacterales</taxon>
        <taxon>Lysobacteraceae</taxon>
        <taxon>Luteimonas</taxon>
    </lineage>
</organism>
<keyword evidence="3" id="KW-0997">Cell inner membrane</keyword>
<sequence length="137" mass="13618">MSDVSLLAALRVGLGSALGAAARWLLALALSPAASVPGFPWGTLTANATGAALIGAYAALAAPGGRFPASPGQRQFVMAGFCGGFTTFSLFNTEVLAAAQAGRLALAAGIVAVSVPLWLAGVWLGHALGRRIVTRGS</sequence>
<feature type="transmembrane region" description="Helical" evidence="12">
    <location>
        <begin position="76"/>
        <end position="98"/>
    </location>
</feature>
<keyword evidence="14" id="KW-1185">Reference proteome</keyword>
<proteinExistence type="inferred from homology"/>
<feature type="binding site" evidence="12">
    <location>
        <position position="86"/>
    </location>
    <ligand>
        <name>Na(+)</name>
        <dbReference type="ChEBI" id="CHEBI:29101"/>
        <note>structural</note>
    </ligand>
</feature>
<keyword evidence="8 12" id="KW-0472">Membrane</keyword>
<dbReference type="EMBL" id="JACCKA010000087">
    <property type="protein sequence ID" value="NZA27943.1"/>
    <property type="molecule type" value="Genomic_DNA"/>
</dbReference>
<dbReference type="RefSeq" id="WP_180679704.1">
    <property type="nucleotide sequence ID" value="NZ_JACCKA010000087.1"/>
</dbReference>
<comment type="function">
    <text evidence="12">Fluoride-specific ion channel. Important for reducing fluoride concentration in the cell, thus reducing its toxicity.</text>
</comment>
<evidence type="ECO:0000256" key="11">
    <source>
        <dbReference type="ARBA" id="ARBA00035585"/>
    </source>
</evidence>
<protein>
    <recommendedName>
        <fullName evidence="12">Fluoride-specific ion channel FluC</fullName>
    </recommendedName>
</protein>
<gene>
    <name evidence="12" type="primary">fluC</name>
    <name evidence="12" type="synonym">crcB</name>
    <name evidence="13" type="ORF">H0E84_16305</name>
</gene>
<feature type="binding site" evidence="12">
    <location>
        <position position="83"/>
    </location>
    <ligand>
        <name>Na(+)</name>
        <dbReference type="ChEBI" id="CHEBI:29101"/>
        <note>structural</note>
    </ligand>
</feature>
<evidence type="ECO:0000256" key="7">
    <source>
        <dbReference type="ARBA" id="ARBA00023065"/>
    </source>
</evidence>
<evidence type="ECO:0000313" key="13">
    <source>
        <dbReference type="EMBL" id="NZA27943.1"/>
    </source>
</evidence>
<evidence type="ECO:0000256" key="3">
    <source>
        <dbReference type="ARBA" id="ARBA00022519"/>
    </source>
</evidence>
<evidence type="ECO:0000313" key="14">
    <source>
        <dbReference type="Proteomes" id="UP000578091"/>
    </source>
</evidence>
<dbReference type="GO" id="GO:0046872">
    <property type="term" value="F:metal ion binding"/>
    <property type="evidence" value="ECO:0007669"/>
    <property type="project" value="UniProtKB-KW"/>
</dbReference>
<dbReference type="PANTHER" id="PTHR28259">
    <property type="entry name" value="FLUORIDE EXPORT PROTEIN 1-RELATED"/>
    <property type="match status" value="1"/>
</dbReference>
<comment type="similarity">
    <text evidence="10 12">Belongs to the fluoride channel Fluc/FEX (TC 1.A.43) family.</text>
</comment>
<accession>A0A853JF22</accession>
<evidence type="ECO:0000256" key="12">
    <source>
        <dbReference type="HAMAP-Rule" id="MF_00454"/>
    </source>
</evidence>
<dbReference type="HAMAP" id="MF_00454">
    <property type="entry name" value="FluC"/>
    <property type="match status" value="1"/>
</dbReference>
<keyword evidence="12" id="KW-0813">Transport</keyword>
<keyword evidence="4 12" id="KW-0812">Transmembrane</keyword>
<keyword evidence="9 12" id="KW-0407">Ion channel</keyword>
<comment type="catalytic activity">
    <reaction evidence="11">
        <text>fluoride(in) = fluoride(out)</text>
        <dbReference type="Rhea" id="RHEA:76159"/>
        <dbReference type="ChEBI" id="CHEBI:17051"/>
    </reaction>
    <physiologicalReaction direction="left-to-right" evidence="11">
        <dbReference type="Rhea" id="RHEA:76160"/>
    </physiologicalReaction>
</comment>
<evidence type="ECO:0000256" key="5">
    <source>
        <dbReference type="ARBA" id="ARBA00022989"/>
    </source>
</evidence>
<evidence type="ECO:0000256" key="9">
    <source>
        <dbReference type="ARBA" id="ARBA00023303"/>
    </source>
</evidence>
<keyword evidence="6 12" id="KW-0915">Sodium</keyword>
<evidence type="ECO:0000256" key="2">
    <source>
        <dbReference type="ARBA" id="ARBA00022475"/>
    </source>
</evidence>
<evidence type="ECO:0000256" key="4">
    <source>
        <dbReference type="ARBA" id="ARBA00022692"/>
    </source>
</evidence>
<name>A0A853JF22_9GAMM</name>
<comment type="subcellular location">
    <subcellularLocation>
        <location evidence="1 12">Cell membrane</location>
        <topology evidence="1 12">Multi-pass membrane protein</topology>
    </subcellularLocation>
</comment>
<dbReference type="GO" id="GO:0005886">
    <property type="term" value="C:plasma membrane"/>
    <property type="evidence" value="ECO:0007669"/>
    <property type="project" value="UniProtKB-SubCell"/>
</dbReference>
<feature type="transmembrane region" description="Helical" evidence="12">
    <location>
        <begin position="104"/>
        <end position="125"/>
    </location>
</feature>
<keyword evidence="7 12" id="KW-0406">Ion transport</keyword>
<reference evidence="13 14" key="1">
    <citation type="submission" date="2020-07" db="EMBL/GenBank/DDBJ databases">
        <title>Luteimonas sp. SJ-92.</title>
        <authorList>
            <person name="Huang X.-X."/>
            <person name="Xu L."/>
            <person name="Sun J.-Q."/>
        </authorList>
    </citation>
    <scope>NUCLEOTIDE SEQUENCE [LARGE SCALE GENOMIC DNA]</scope>
    <source>
        <strain evidence="13 14">SJ-92</strain>
    </source>
</reference>